<reference evidence="4" key="1">
    <citation type="submission" date="2016-10" db="EMBL/GenBank/DDBJ databases">
        <authorList>
            <person name="Varghese N."/>
            <person name="Submissions S."/>
        </authorList>
    </citation>
    <scope>NUCLEOTIDE SEQUENCE [LARGE SCALE GENOMIC DNA]</scope>
    <source>
        <strain evidence="4">DSM 46838</strain>
    </source>
</reference>
<dbReference type="AlphaFoldDB" id="A0A1I2CSM1"/>
<feature type="domain" description="HNH nuclease" evidence="2">
    <location>
        <begin position="461"/>
        <end position="513"/>
    </location>
</feature>
<feature type="region of interest" description="Disordered" evidence="1">
    <location>
        <begin position="534"/>
        <end position="563"/>
    </location>
</feature>
<dbReference type="Pfam" id="PF02720">
    <property type="entry name" value="DUF222"/>
    <property type="match status" value="1"/>
</dbReference>
<dbReference type="OrthoDB" id="5197219at2"/>
<proteinExistence type="predicted"/>
<evidence type="ECO:0000256" key="1">
    <source>
        <dbReference type="SAM" id="MobiDB-lite"/>
    </source>
</evidence>
<dbReference type="CDD" id="cd00085">
    <property type="entry name" value="HNHc"/>
    <property type="match status" value="1"/>
</dbReference>
<gene>
    <name evidence="3" type="ORF">SAMN05216574_105167</name>
</gene>
<evidence type="ECO:0000313" key="3">
    <source>
        <dbReference type="EMBL" id="SFE71311.1"/>
    </source>
</evidence>
<dbReference type="Gene3D" id="1.10.30.50">
    <property type="match status" value="1"/>
</dbReference>
<dbReference type="EMBL" id="FOND01000005">
    <property type="protein sequence ID" value="SFE71311.1"/>
    <property type="molecule type" value="Genomic_DNA"/>
</dbReference>
<feature type="region of interest" description="Disordered" evidence="1">
    <location>
        <begin position="95"/>
        <end position="121"/>
    </location>
</feature>
<accession>A0A1I2CSM1</accession>
<protein>
    <recommendedName>
        <fullName evidence="2">HNH nuclease domain-containing protein</fullName>
    </recommendedName>
</protein>
<dbReference type="Proteomes" id="UP000198589">
    <property type="component" value="Unassembled WGS sequence"/>
</dbReference>
<evidence type="ECO:0000313" key="4">
    <source>
        <dbReference type="Proteomes" id="UP000198589"/>
    </source>
</evidence>
<dbReference type="InterPro" id="IPR003870">
    <property type="entry name" value="DUF222"/>
</dbReference>
<feature type="compositionally biased region" description="Low complexity" evidence="1">
    <location>
        <begin position="104"/>
        <end position="113"/>
    </location>
</feature>
<dbReference type="InterPro" id="IPR003615">
    <property type="entry name" value="HNH_nuc"/>
</dbReference>
<evidence type="ECO:0000259" key="2">
    <source>
        <dbReference type="SMART" id="SM00507"/>
    </source>
</evidence>
<keyword evidence="4" id="KW-1185">Reference proteome</keyword>
<dbReference type="STRING" id="1798228.SAMN05216574_105167"/>
<sequence length="563" mass="59753">MSDHSPTLDHVFDGGGFGVGMTVIPVGALPWGGDLPPADVLPAGVVARPSRLGEMLPVTSREDSSIAVELQRITRLEAQLAAYRAELVTELAVRRPDAADRQPGEPGAASPGWAPGPGGEQVPGVSEFFADELAMIGNCSRTAATTLAEHCLLLTRVLTATWAALADGRLDWPRARALAAELAAAAREVEPGLLAQVEAAVLPRAHRLSIRGLQAAARTELLRLDPAAADRRRKRATRDADVTVRPLPDGMAELSVFLPHPMATTIHQTLDRYARMAKADGDEHRIGQLRVGVLYDLITRPWDTSRAPVTATLTVLAPLGTLRTGAAGHDACAFGHLPADHRTGTGETPADGCAGGCGRAEPAEADGQPITAAHLRDLLEQLDALCPGGLQAPAGGALHLALTDPVSGRLRATVTHAELERLARRGCPEHPDGATRNGTETCDCPVLDRPSPVDRYRHTPAQERFVTTRDRTCRHPGCHNRAAWADLDHVLAHADGGATACENLCCLCRRHHRLKTHATGWTFTMTDDGTLTVTTPSGVTRTTRPPGLAGPDDPVDHDEPAPF</sequence>
<dbReference type="SMART" id="SM00507">
    <property type="entry name" value="HNHc"/>
    <property type="match status" value="1"/>
</dbReference>
<name>A0A1I2CSM1_9ACTN</name>
<organism evidence="3 4">
    <name type="scientific">Blastococcus tunisiensis</name>
    <dbReference type="NCBI Taxonomy" id="1798228"/>
    <lineage>
        <taxon>Bacteria</taxon>
        <taxon>Bacillati</taxon>
        <taxon>Actinomycetota</taxon>
        <taxon>Actinomycetes</taxon>
        <taxon>Geodermatophilales</taxon>
        <taxon>Geodermatophilaceae</taxon>
        <taxon>Blastococcus</taxon>
    </lineage>
</organism>
<feature type="compositionally biased region" description="Low complexity" evidence="1">
    <location>
        <begin position="534"/>
        <end position="547"/>
    </location>
</feature>